<dbReference type="eggNOG" id="COG0210">
    <property type="taxonomic scope" value="Bacteria"/>
</dbReference>
<evidence type="ECO:0000256" key="4">
    <source>
        <dbReference type="ARBA" id="ARBA00022806"/>
    </source>
</evidence>
<dbReference type="PROSITE" id="PS51198">
    <property type="entry name" value="UVRD_HELICASE_ATP_BIND"/>
    <property type="match status" value="1"/>
</dbReference>
<evidence type="ECO:0000256" key="1">
    <source>
        <dbReference type="ARBA" id="ARBA00009922"/>
    </source>
</evidence>
<feature type="domain" description="UvrD-like helicase ATP-binding" evidence="12">
    <location>
        <begin position="3"/>
        <end position="271"/>
    </location>
</feature>
<dbReference type="EMBL" id="CP009268">
    <property type="protein sequence ID" value="AJA51599.1"/>
    <property type="molecule type" value="Genomic_DNA"/>
</dbReference>
<dbReference type="Gene3D" id="3.40.50.300">
    <property type="entry name" value="P-loop containing nucleotide triphosphate hydrolases"/>
    <property type="match status" value="2"/>
</dbReference>
<evidence type="ECO:0000313" key="17">
    <source>
        <dbReference type="Proteomes" id="UP000030905"/>
    </source>
</evidence>
<dbReference type="GeneID" id="93073708"/>
<evidence type="ECO:0000256" key="3">
    <source>
        <dbReference type="ARBA" id="ARBA00022801"/>
    </source>
</evidence>
<dbReference type="GO" id="GO:0016787">
    <property type="term" value="F:hydrolase activity"/>
    <property type="evidence" value="ECO:0007669"/>
    <property type="project" value="UniProtKB-UniRule"/>
</dbReference>
<keyword evidence="5 11" id="KW-0067">ATP-binding</keyword>
<evidence type="ECO:0000256" key="2">
    <source>
        <dbReference type="ARBA" id="ARBA00022741"/>
    </source>
</evidence>
<dbReference type="Proteomes" id="UP000028042">
    <property type="component" value="Unassembled WGS sequence"/>
</dbReference>
<dbReference type="PROSITE" id="PS51217">
    <property type="entry name" value="UVRD_HELICASE_CTER"/>
    <property type="match status" value="1"/>
</dbReference>
<dbReference type="AlphaFoldDB" id="A0A0H3J171"/>
<reference evidence="15" key="2">
    <citation type="submission" date="2015-10" db="EMBL/GenBank/DDBJ databases">
        <title>Improved Draft Genome Sequence of Clostridium pasteurianum Strain ATCC 6013 (DSM 525) Using a Hybrid Next-Generation Sequencing Approach.</title>
        <authorList>
            <person name="Pyne M.E."/>
            <person name="Utturkar S.M."/>
            <person name="Brown S.D."/>
            <person name="Moo-Young M."/>
            <person name="Chung D.A."/>
            <person name="Chou P.C."/>
        </authorList>
    </citation>
    <scope>NUCLEOTIDE SEQUENCE</scope>
    <source>
        <strain evidence="15">ATCC 6013</strain>
    </source>
</reference>
<evidence type="ECO:0000256" key="11">
    <source>
        <dbReference type="PROSITE-ProRule" id="PRU00560"/>
    </source>
</evidence>
<dbReference type="RefSeq" id="WP_003447215.1">
    <property type="nucleotide sequence ID" value="NZ_ANZB01000014.1"/>
</dbReference>
<dbReference type="GO" id="GO:0003677">
    <property type="term" value="F:DNA binding"/>
    <property type="evidence" value="ECO:0007669"/>
    <property type="project" value="UniProtKB-KW"/>
</dbReference>
<dbReference type="GO" id="GO:0000725">
    <property type="term" value="P:recombinational repair"/>
    <property type="evidence" value="ECO:0007669"/>
    <property type="project" value="TreeGrafter"/>
</dbReference>
<dbReference type="InterPro" id="IPR013986">
    <property type="entry name" value="DExx_box_DNA_helicase_dom_sf"/>
</dbReference>
<dbReference type="EC" id="5.6.2.4" evidence="9"/>
<keyword evidence="7" id="KW-0413">Isomerase</keyword>
<dbReference type="GO" id="GO:0033202">
    <property type="term" value="C:DNA helicase complex"/>
    <property type="evidence" value="ECO:0007669"/>
    <property type="project" value="TreeGrafter"/>
</dbReference>
<evidence type="ECO:0000313" key="15">
    <source>
        <dbReference type="EMBL" id="KRU12394.1"/>
    </source>
</evidence>
<dbReference type="GO" id="GO:0005829">
    <property type="term" value="C:cytosol"/>
    <property type="evidence" value="ECO:0007669"/>
    <property type="project" value="TreeGrafter"/>
</dbReference>
<dbReference type="PATRIC" id="fig|1262449.3.peg.3381"/>
<keyword evidence="4 11" id="KW-0347">Helicase</keyword>
<dbReference type="EMBL" id="JPGY02000001">
    <property type="protein sequence ID" value="KRU12394.1"/>
    <property type="molecule type" value="Genomic_DNA"/>
</dbReference>
<evidence type="ECO:0000256" key="8">
    <source>
        <dbReference type="ARBA" id="ARBA00034617"/>
    </source>
</evidence>
<reference evidence="14 17" key="1">
    <citation type="journal article" date="2015" name="Genome Announc.">
        <title>Complete Genome Sequence of the Nitrogen-Fixing and Solvent-Producing Clostridium pasteurianum DSM 525.</title>
        <authorList>
            <person name="Poehlein A."/>
            <person name="Grosse-Honebrink A."/>
            <person name="Zhang Y."/>
            <person name="Minton N.P."/>
            <person name="Daniel R."/>
        </authorList>
    </citation>
    <scope>NUCLEOTIDE SEQUENCE [LARGE SCALE GENOMIC DNA]</scope>
    <source>
        <strain evidence="14">DSM 525</strain>
        <strain evidence="17">DSM 525 / ATCC 6013</strain>
    </source>
</reference>
<dbReference type="Gene3D" id="1.10.486.10">
    <property type="entry name" value="PCRA, domain 4"/>
    <property type="match status" value="1"/>
</dbReference>
<dbReference type="Gene3D" id="1.10.10.160">
    <property type="match status" value="1"/>
</dbReference>
<evidence type="ECO:0000256" key="10">
    <source>
        <dbReference type="ARBA" id="ARBA00048988"/>
    </source>
</evidence>
<comment type="similarity">
    <text evidence="1">Belongs to the helicase family. UvrD subfamily.</text>
</comment>
<evidence type="ECO:0000259" key="12">
    <source>
        <dbReference type="PROSITE" id="PS51198"/>
    </source>
</evidence>
<evidence type="ECO:0000313" key="14">
    <source>
        <dbReference type="EMBL" id="AJA51599.1"/>
    </source>
</evidence>
<organism evidence="14 17">
    <name type="scientific">Clostridium pasteurianum DSM 525 = ATCC 6013</name>
    <dbReference type="NCBI Taxonomy" id="1262449"/>
    <lineage>
        <taxon>Bacteria</taxon>
        <taxon>Bacillati</taxon>
        <taxon>Bacillota</taxon>
        <taxon>Clostridia</taxon>
        <taxon>Eubacteriales</taxon>
        <taxon>Clostridiaceae</taxon>
        <taxon>Clostridium</taxon>
    </lineage>
</organism>
<reference evidence="15 16" key="3">
    <citation type="journal article" name="Genome Announc.">
        <title>Improved Draft Genome Sequence of Clostridium pasteurianum Strain ATCC 6013 (DSM 525) Using a Hybrid Next-Generation Sequencing Approach.</title>
        <authorList>
            <person name="Pyne M.E."/>
            <person name="Utturkar S."/>
            <person name="Brown S.D."/>
            <person name="Moo-Young M."/>
            <person name="Chung D.A."/>
            <person name="Chou C.P."/>
        </authorList>
    </citation>
    <scope>NUCLEOTIDE SEQUENCE [LARGE SCALE GENOMIC DNA]</scope>
    <source>
        <strain evidence="15 16">ATCC 6013</strain>
    </source>
</reference>
<feature type="binding site" evidence="11">
    <location>
        <begin position="24"/>
        <end position="31"/>
    </location>
    <ligand>
        <name>ATP</name>
        <dbReference type="ChEBI" id="CHEBI:30616"/>
    </ligand>
</feature>
<keyword evidence="6" id="KW-0238">DNA-binding</keyword>
<proteinExistence type="inferred from homology"/>
<feature type="domain" description="UvrD-like helicase C-terminal" evidence="13">
    <location>
        <begin position="272"/>
        <end position="539"/>
    </location>
</feature>
<dbReference type="PANTHER" id="PTHR11070:SF2">
    <property type="entry name" value="ATP-DEPENDENT DNA HELICASE SRS2"/>
    <property type="match status" value="1"/>
</dbReference>
<keyword evidence="2 11" id="KW-0547">Nucleotide-binding</keyword>
<name>A0A0H3J171_CLOPA</name>
<dbReference type="InterPro" id="IPR027417">
    <property type="entry name" value="P-loop_NTPase"/>
</dbReference>
<dbReference type="CDD" id="cd17932">
    <property type="entry name" value="DEXQc_UvrD"/>
    <property type="match status" value="1"/>
</dbReference>
<dbReference type="InterPro" id="IPR000212">
    <property type="entry name" value="DNA_helicase_UvrD/REP"/>
</dbReference>
<evidence type="ECO:0000256" key="6">
    <source>
        <dbReference type="ARBA" id="ARBA00023125"/>
    </source>
</evidence>
<dbReference type="GO" id="GO:0043138">
    <property type="term" value="F:3'-5' DNA helicase activity"/>
    <property type="evidence" value="ECO:0007669"/>
    <property type="project" value="UniProtKB-EC"/>
</dbReference>
<accession>A0A0H3J171</accession>
<dbReference type="Pfam" id="PF13361">
    <property type="entry name" value="UvrD_C"/>
    <property type="match status" value="1"/>
</dbReference>
<comment type="catalytic activity">
    <reaction evidence="8">
        <text>Couples ATP hydrolysis with the unwinding of duplex DNA by translocating in the 3'-5' direction.</text>
        <dbReference type="EC" id="5.6.2.4"/>
    </reaction>
</comment>
<evidence type="ECO:0000256" key="5">
    <source>
        <dbReference type="ARBA" id="ARBA00022840"/>
    </source>
</evidence>
<evidence type="ECO:0000313" key="16">
    <source>
        <dbReference type="Proteomes" id="UP000028042"/>
    </source>
</evidence>
<evidence type="ECO:0000259" key="13">
    <source>
        <dbReference type="PROSITE" id="PS51217"/>
    </source>
</evidence>
<evidence type="ECO:0000256" key="9">
    <source>
        <dbReference type="ARBA" id="ARBA00034808"/>
    </source>
</evidence>
<dbReference type="GO" id="GO:0005524">
    <property type="term" value="F:ATP binding"/>
    <property type="evidence" value="ECO:0007669"/>
    <property type="project" value="UniProtKB-UniRule"/>
</dbReference>
<dbReference type="PANTHER" id="PTHR11070">
    <property type="entry name" value="UVRD / RECB / PCRA DNA HELICASE FAMILY MEMBER"/>
    <property type="match status" value="1"/>
</dbReference>
<gene>
    <name evidence="14" type="primary">rep</name>
    <name evidence="14" type="ORF">CLPA_c15360</name>
    <name evidence="15" type="ORF">CP6013_01641</name>
</gene>
<keyword evidence="17" id="KW-1185">Reference proteome</keyword>
<keyword evidence="3 11" id="KW-0378">Hydrolase</keyword>
<dbReference type="KEGG" id="cpat:CLPA_c15360"/>
<dbReference type="Proteomes" id="UP000030905">
    <property type="component" value="Chromosome"/>
</dbReference>
<dbReference type="KEGG" id="cpae:CPAST_c15360"/>
<dbReference type="InterPro" id="IPR014017">
    <property type="entry name" value="DNA_helicase_UvrD-like_C"/>
</dbReference>
<dbReference type="InterPro" id="IPR014016">
    <property type="entry name" value="UvrD-like_ATP-bd"/>
</dbReference>
<evidence type="ECO:0000256" key="7">
    <source>
        <dbReference type="ARBA" id="ARBA00023235"/>
    </source>
</evidence>
<sequence length="668" mass="78369">MNYSLDKNQTEAVNTKDRNVLIVAAPGSGKTTVIINRTAHLIRKKSVKPENIIIITFTKAAALNMKERYKRLFNNIQEPFFGTFHGLFYKILKRHYSSINIIQAYESYRVVKKVLEQYIDEVSEDKLREIINDISRYKNSMYSIEEFIPSIEKSIFKECYDAYEIYKFEKNVMDFDDLQLKCLQLFKDNSRILEGYRSLFKYMLVDEFQDCDSLQIEMLKLLNKGNNLYAVGDEDQCIYGFRGSRPDCMVNFHKIFSDGKKIYLNINYRSVCNIVDISKNLIKNNRLRNEKNIQSHKSEKGNINILNNMNESYQAEEISDIILKMKNINELEFKEFAVLYRTNVESRSLIDSFIRKSIPFRLLDREYNFFQHFICKDILSYLKLSIDKTDKEAFLRIINKPFRYIGKSNLEIVRKHKYREDSFELLKSIEDIPIYQMKTIDKLKRDIQKLNKMSLAGAIQCIVNEIGYRDYIVEYAKKYKLGIQDMEEIIEEFKKAAEEYNAIIRFLAHVDEVSEELKKNKKDISKDAVILSTIHGVKGMEFKNVFVINCCEENIPHKNSLPDNIEEERRLFYVGITRAIDNLWIGFTKDIRGKAKKPSRFIEECKLNINGDCRGAYKVGDTVKHMSFGVGKIVALDSEIIEIEFSKGIKRKFDAVIIGNNRLISRIK</sequence>
<protein>
    <recommendedName>
        <fullName evidence="9">DNA 3'-5' helicase</fullName>
        <ecNumber evidence="9">5.6.2.4</ecNumber>
    </recommendedName>
</protein>
<dbReference type="Pfam" id="PF00580">
    <property type="entry name" value="UvrD-helicase"/>
    <property type="match status" value="1"/>
</dbReference>
<comment type="catalytic activity">
    <reaction evidence="10">
        <text>ATP + H2O = ADP + phosphate + H(+)</text>
        <dbReference type="Rhea" id="RHEA:13065"/>
        <dbReference type="ChEBI" id="CHEBI:15377"/>
        <dbReference type="ChEBI" id="CHEBI:15378"/>
        <dbReference type="ChEBI" id="CHEBI:30616"/>
        <dbReference type="ChEBI" id="CHEBI:43474"/>
        <dbReference type="ChEBI" id="CHEBI:456216"/>
        <dbReference type="EC" id="5.6.2.4"/>
    </reaction>
</comment>
<dbReference type="SUPFAM" id="SSF52540">
    <property type="entry name" value="P-loop containing nucleoside triphosphate hydrolases"/>
    <property type="match status" value="1"/>
</dbReference>